<keyword evidence="5 8" id="KW-0472">Membrane</keyword>
<feature type="region of interest" description="Disordered" evidence="7">
    <location>
        <begin position="87"/>
        <end position="114"/>
    </location>
</feature>
<keyword evidence="3" id="KW-0809">Transit peptide</keyword>
<dbReference type="InterPro" id="IPR036418">
    <property type="entry name" value="Cyt_c_oxidase_su6a_sf"/>
</dbReference>
<evidence type="ECO:0008006" key="11">
    <source>
        <dbReference type="Google" id="ProtNLM"/>
    </source>
</evidence>
<evidence type="ECO:0000256" key="3">
    <source>
        <dbReference type="ARBA" id="ARBA00022946"/>
    </source>
</evidence>
<dbReference type="Proteomes" id="UP001152799">
    <property type="component" value="Chromosome 11"/>
</dbReference>
<evidence type="ECO:0000256" key="8">
    <source>
        <dbReference type="SAM" id="Phobius"/>
    </source>
</evidence>
<evidence type="ECO:0000313" key="10">
    <source>
        <dbReference type="Proteomes" id="UP001152799"/>
    </source>
</evidence>
<dbReference type="OrthoDB" id="5947505at2759"/>
<keyword evidence="2" id="KW-0999">Mitochondrion inner membrane</keyword>
<dbReference type="EMBL" id="OU892287">
    <property type="protein sequence ID" value="CAG9762504.1"/>
    <property type="molecule type" value="Genomic_DNA"/>
</dbReference>
<dbReference type="Pfam" id="PF02046">
    <property type="entry name" value="COX6A"/>
    <property type="match status" value="1"/>
</dbReference>
<evidence type="ECO:0000256" key="7">
    <source>
        <dbReference type="SAM" id="MobiDB-lite"/>
    </source>
</evidence>
<comment type="subcellular location">
    <subcellularLocation>
        <location evidence="1">Mitochondrion inner membrane</location>
    </subcellularLocation>
</comment>
<organism evidence="9 10">
    <name type="scientific">Ceutorhynchus assimilis</name>
    <name type="common">cabbage seed weevil</name>
    <dbReference type="NCBI Taxonomy" id="467358"/>
    <lineage>
        <taxon>Eukaryota</taxon>
        <taxon>Metazoa</taxon>
        <taxon>Ecdysozoa</taxon>
        <taxon>Arthropoda</taxon>
        <taxon>Hexapoda</taxon>
        <taxon>Insecta</taxon>
        <taxon>Pterygota</taxon>
        <taxon>Neoptera</taxon>
        <taxon>Endopterygota</taxon>
        <taxon>Coleoptera</taxon>
        <taxon>Polyphaga</taxon>
        <taxon>Cucujiformia</taxon>
        <taxon>Curculionidae</taxon>
        <taxon>Ceutorhynchinae</taxon>
        <taxon>Ceutorhynchus</taxon>
    </lineage>
</organism>
<keyword evidence="8" id="KW-1133">Transmembrane helix</keyword>
<evidence type="ECO:0000256" key="5">
    <source>
        <dbReference type="ARBA" id="ARBA00023136"/>
    </source>
</evidence>
<gene>
    <name evidence="9" type="ORF">CEUTPL_LOCUS3183</name>
</gene>
<keyword evidence="10" id="KW-1185">Reference proteome</keyword>
<proteinExistence type="inferred from homology"/>
<evidence type="ECO:0000256" key="2">
    <source>
        <dbReference type="ARBA" id="ARBA00022792"/>
    </source>
</evidence>
<evidence type="ECO:0000313" key="9">
    <source>
        <dbReference type="EMBL" id="CAG9762504.1"/>
    </source>
</evidence>
<dbReference type="SUPFAM" id="SSF81411">
    <property type="entry name" value="Mitochondrial cytochrome c oxidase subunit VIa"/>
    <property type="match status" value="1"/>
</dbReference>
<dbReference type="GO" id="GO:0006123">
    <property type="term" value="P:mitochondrial electron transport, cytochrome c to oxygen"/>
    <property type="evidence" value="ECO:0007669"/>
    <property type="project" value="TreeGrafter"/>
</dbReference>
<reference evidence="9" key="1">
    <citation type="submission" date="2022-01" db="EMBL/GenBank/DDBJ databases">
        <authorList>
            <person name="King R."/>
        </authorList>
    </citation>
    <scope>NUCLEOTIDE SEQUENCE</scope>
</reference>
<evidence type="ECO:0000256" key="6">
    <source>
        <dbReference type="RuleBase" id="RU004396"/>
    </source>
</evidence>
<evidence type="ECO:0000256" key="1">
    <source>
        <dbReference type="ARBA" id="ARBA00004273"/>
    </source>
</evidence>
<dbReference type="AlphaFoldDB" id="A0A9N9QKM4"/>
<evidence type="ECO:0000256" key="4">
    <source>
        <dbReference type="ARBA" id="ARBA00023128"/>
    </source>
</evidence>
<sequence length="114" mass="13082">MSRIRSITIFRSFWTTGSKGSRKCPDSSSGVELPDHGGKYIIYQRLALFLGLPIVIGLGIFTFLGKGKEEHEREPFHAYPHMRRRTKSFPWGDGKKTLFHNPKMNPLPEGYEDE</sequence>
<dbReference type="PANTHER" id="PTHR11504:SF9">
    <property type="entry name" value="CYTOCHROME C OXIDASE SUBUNIT 6A-LIKE"/>
    <property type="match status" value="1"/>
</dbReference>
<comment type="similarity">
    <text evidence="6">Belongs to the cytochrome c oxidase subunit 6A family.</text>
</comment>
<keyword evidence="8" id="KW-0812">Transmembrane</keyword>
<dbReference type="PANTHER" id="PTHR11504">
    <property type="entry name" value="CYTOCHROME C OXIDASE POLYPEPTIDE VIA"/>
    <property type="match status" value="1"/>
</dbReference>
<dbReference type="GO" id="GO:0005743">
    <property type="term" value="C:mitochondrial inner membrane"/>
    <property type="evidence" value="ECO:0007669"/>
    <property type="project" value="UniProtKB-SubCell"/>
</dbReference>
<accession>A0A9N9QKM4</accession>
<feature type="transmembrane region" description="Helical" evidence="8">
    <location>
        <begin position="42"/>
        <end position="64"/>
    </location>
</feature>
<dbReference type="InterPro" id="IPR001349">
    <property type="entry name" value="Cyt_c_oxidase_su6a"/>
</dbReference>
<name>A0A9N9QKM4_9CUCU</name>
<dbReference type="GO" id="GO:0030234">
    <property type="term" value="F:enzyme regulator activity"/>
    <property type="evidence" value="ECO:0007669"/>
    <property type="project" value="TreeGrafter"/>
</dbReference>
<protein>
    <recommendedName>
        <fullName evidence="11">Cytochrome c oxidase subunit</fullName>
    </recommendedName>
</protein>
<dbReference type="Gene3D" id="4.10.95.10">
    <property type="entry name" value="Cytochrome c oxidase, subunit VIa"/>
    <property type="match status" value="1"/>
</dbReference>
<keyword evidence="4" id="KW-0496">Mitochondrion</keyword>